<name>A0ABS2YIX0_POLSP</name>
<accession>A0ABS2YIX0</accession>
<keyword evidence="6" id="KW-0677">Repeat</keyword>
<keyword evidence="3" id="KW-0813">Transport</keyword>
<keyword evidence="8" id="KW-0106">Calcium</keyword>
<dbReference type="PANTHER" id="PTHR12294">
    <property type="entry name" value="EF HAND DOMAIN FAMILY A1,A2-RELATED"/>
    <property type="match status" value="1"/>
</dbReference>
<dbReference type="InterPro" id="IPR011992">
    <property type="entry name" value="EF-hand-dom_pair"/>
</dbReference>
<dbReference type="PROSITE" id="PS00018">
    <property type="entry name" value="EF_HAND_1"/>
    <property type="match status" value="2"/>
</dbReference>
<evidence type="ECO:0000256" key="7">
    <source>
        <dbReference type="ARBA" id="ARBA00022792"/>
    </source>
</evidence>
<feature type="compositionally biased region" description="Basic and acidic residues" evidence="15">
    <location>
        <begin position="68"/>
        <end position="92"/>
    </location>
</feature>
<dbReference type="SUPFAM" id="SSF47473">
    <property type="entry name" value="EF-hand"/>
    <property type="match status" value="2"/>
</dbReference>
<evidence type="ECO:0000256" key="8">
    <source>
        <dbReference type="ARBA" id="ARBA00022837"/>
    </source>
</evidence>
<keyword evidence="16" id="KW-0812">Transmembrane</keyword>
<evidence type="ECO:0000256" key="12">
    <source>
        <dbReference type="ARBA" id="ARBA00023136"/>
    </source>
</evidence>
<dbReference type="PANTHER" id="PTHR12294:SF1">
    <property type="entry name" value="CALCIUM UPTAKE PROTEIN 1, MITOCHONDRIAL"/>
    <property type="match status" value="1"/>
</dbReference>
<dbReference type="Pfam" id="PF13833">
    <property type="entry name" value="EF-hand_8"/>
    <property type="match status" value="1"/>
</dbReference>
<keyword evidence="5" id="KW-0479">Metal-binding</keyword>
<dbReference type="PROSITE" id="PS50222">
    <property type="entry name" value="EF_HAND_2"/>
    <property type="match status" value="2"/>
</dbReference>
<feature type="non-terminal residue" evidence="18">
    <location>
        <position position="566"/>
    </location>
</feature>
<keyword evidence="19" id="KW-1185">Reference proteome</keyword>
<dbReference type="Proteomes" id="UP001166093">
    <property type="component" value="Unassembled WGS sequence"/>
</dbReference>
<evidence type="ECO:0000256" key="11">
    <source>
        <dbReference type="ARBA" id="ARBA00023128"/>
    </source>
</evidence>
<comment type="similarity">
    <text evidence="13">Belongs to the MICU1 family. MICU1 subfamily.</text>
</comment>
<comment type="subcellular location">
    <subcellularLocation>
        <location evidence="1">Mitochondrion inner membrane</location>
    </subcellularLocation>
    <subcellularLocation>
        <location evidence="2">Mitochondrion intermembrane space</location>
    </subcellularLocation>
</comment>
<dbReference type="CDD" id="cd16173">
    <property type="entry name" value="EFh_MICU1"/>
    <property type="match status" value="1"/>
</dbReference>
<dbReference type="InterPro" id="IPR002048">
    <property type="entry name" value="EF_hand_dom"/>
</dbReference>
<evidence type="ECO:0000256" key="3">
    <source>
        <dbReference type="ARBA" id="ARBA00022448"/>
    </source>
</evidence>
<proteinExistence type="inferred from homology"/>
<protein>
    <recommendedName>
        <fullName evidence="14">Calcium uptake protein 1, mitochondrial</fullName>
    </recommendedName>
</protein>
<dbReference type="InterPro" id="IPR039800">
    <property type="entry name" value="MICU1/2/3"/>
</dbReference>
<evidence type="ECO:0000259" key="17">
    <source>
        <dbReference type="PROSITE" id="PS50222"/>
    </source>
</evidence>
<keyword evidence="11" id="KW-0496">Mitochondrion</keyword>
<keyword evidence="9" id="KW-0809">Transit peptide</keyword>
<reference evidence="18" key="1">
    <citation type="journal article" date="2021" name="Cell">
        <title>Tracing the genetic footprints of vertebrate landing in non-teleost ray-finned fishes.</title>
        <authorList>
            <person name="Bi X."/>
            <person name="Wang K."/>
            <person name="Yang L."/>
            <person name="Pan H."/>
            <person name="Jiang H."/>
            <person name="Wei Q."/>
            <person name="Fang M."/>
            <person name="Yu H."/>
            <person name="Zhu C."/>
            <person name="Cai Y."/>
            <person name="He Y."/>
            <person name="Gan X."/>
            <person name="Zeng H."/>
            <person name="Yu D."/>
            <person name="Zhu Y."/>
            <person name="Jiang H."/>
            <person name="Qiu Q."/>
            <person name="Yang H."/>
            <person name="Zhang Y.E."/>
            <person name="Wang W."/>
            <person name="Zhu M."/>
            <person name="He S."/>
            <person name="Zhang G."/>
        </authorList>
    </citation>
    <scope>NUCLEOTIDE SEQUENCE</scope>
    <source>
        <strain evidence="18">Pddl_001</strain>
    </source>
</reference>
<feature type="transmembrane region" description="Helical" evidence="16">
    <location>
        <begin position="241"/>
        <end position="268"/>
    </location>
</feature>
<keyword evidence="12 16" id="KW-0472">Membrane</keyword>
<feature type="region of interest" description="Disordered" evidence="15">
    <location>
        <begin position="60"/>
        <end position="111"/>
    </location>
</feature>
<evidence type="ECO:0000256" key="2">
    <source>
        <dbReference type="ARBA" id="ARBA00004569"/>
    </source>
</evidence>
<feature type="domain" description="EF-hand" evidence="17">
    <location>
        <begin position="307"/>
        <end position="342"/>
    </location>
</feature>
<evidence type="ECO:0000313" key="18">
    <source>
        <dbReference type="EMBL" id="MBN3285838.1"/>
    </source>
</evidence>
<dbReference type="InterPro" id="IPR018247">
    <property type="entry name" value="EF_Hand_1_Ca_BS"/>
</dbReference>
<sequence length="566" mass="64809">MFRFRLLPAASVGLAVVSRRYRGFTNPTPGRRRLMMAALVGVTAASASTGLMWKRANAEAASSVKHAPRTERSAPLEEEPVKGEELDDDKAMESSGEEGQPEVKKKKPRSGFRDRKVMEYENRIRAYSTPDKIFRYFATLKIISEHGDSEVYMTPQDFVRSITPNEKQPENLGLDQFLVKRYDGKVRLIHTVIRAVRFIRDLTAEIPGTWSFIQYYTLCLNLHIFSCTKLHLSLSGLLYDMFLHCMFLLCVSLSISLFILLCFCRAFYQLLIQDWSSQDGQRARGCQIQNVVIKAIPIHLYPLKMKAPQRNFEIAFKMFDLNGDGEVDMEEFEQVQSIIRSQTSMGMRHRDRSTTGNTLKTAFSSALTTYFFGADLKGKLTIKNFLEFQRRLQHDVLKLEFERNDPVDGRITERQFGSMLLAYSGVQSRKLTVMLKNLKKQFKDGPGITFDEVENFFTFLKNVNDVDTALSFYHMAGASIDKATMKQVARTVAKVELSDHVCDVVFALFDCDGNGELSNKEFISIMKQRLMRGLEKPKDMGFTRLVRAMFKCAQETAWDFTMPKQQ</sequence>
<evidence type="ECO:0000256" key="16">
    <source>
        <dbReference type="SAM" id="Phobius"/>
    </source>
</evidence>
<comment type="caution">
    <text evidence="18">The sequence shown here is derived from an EMBL/GenBank/DDBJ whole genome shotgun (WGS) entry which is preliminary data.</text>
</comment>
<dbReference type="Gene3D" id="1.10.238.10">
    <property type="entry name" value="EF-hand"/>
    <property type="match status" value="2"/>
</dbReference>
<evidence type="ECO:0000256" key="4">
    <source>
        <dbReference type="ARBA" id="ARBA00022568"/>
    </source>
</evidence>
<evidence type="ECO:0000256" key="1">
    <source>
        <dbReference type="ARBA" id="ARBA00004273"/>
    </source>
</evidence>
<dbReference type="SMART" id="SM00054">
    <property type="entry name" value="EFh"/>
    <property type="match status" value="2"/>
</dbReference>
<evidence type="ECO:0000256" key="15">
    <source>
        <dbReference type="SAM" id="MobiDB-lite"/>
    </source>
</evidence>
<feature type="domain" description="EF-hand" evidence="17">
    <location>
        <begin position="497"/>
        <end position="532"/>
    </location>
</feature>
<evidence type="ECO:0000256" key="5">
    <source>
        <dbReference type="ARBA" id="ARBA00022723"/>
    </source>
</evidence>
<keyword evidence="7" id="KW-0999">Mitochondrion inner membrane</keyword>
<evidence type="ECO:0000256" key="10">
    <source>
        <dbReference type="ARBA" id="ARBA00023065"/>
    </source>
</evidence>
<evidence type="ECO:0000313" key="19">
    <source>
        <dbReference type="Proteomes" id="UP001166093"/>
    </source>
</evidence>
<feature type="non-terminal residue" evidence="18">
    <location>
        <position position="1"/>
    </location>
</feature>
<keyword evidence="16" id="KW-1133">Transmembrane helix</keyword>
<dbReference type="Pfam" id="PF13202">
    <property type="entry name" value="EF-hand_5"/>
    <property type="match status" value="1"/>
</dbReference>
<organism evidence="18 19">
    <name type="scientific">Polyodon spathula</name>
    <name type="common">North American paddlefish</name>
    <name type="synonym">Squalus spathula</name>
    <dbReference type="NCBI Taxonomy" id="7913"/>
    <lineage>
        <taxon>Eukaryota</taxon>
        <taxon>Metazoa</taxon>
        <taxon>Chordata</taxon>
        <taxon>Craniata</taxon>
        <taxon>Vertebrata</taxon>
        <taxon>Euteleostomi</taxon>
        <taxon>Actinopterygii</taxon>
        <taxon>Chondrostei</taxon>
        <taxon>Acipenseriformes</taxon>
        <taxon>Polyodontidae</taxon>
        <taxon>Polyodon</taxon>
    </lineage>
</organism>
<evidence type="ECO:0000256" key="9">
    <source>
        <dbReference type="ARBA" id="ARBA00022946"/>
    </source>
</evidence>
<evidence type="ECO:0000256" key="13">
    <source>
        <dbReference type="ARBA" id="ARBA00038333"/>
    </source>
</evidence>
<keyword evidence="10" id="KW-0406">Ion transport</keyword>
<dbReference type="EMBL" id="JAAWVQ010153125">
    <property type="protein sequence ID" value="MBN3285838.1"/>
    <property type="molecule type" value="Genomic_DNA"/>
</dbReference>
<evidence type="ECO:0000256" key="14">
    <source>
        <dbReference type="ARBA" id="ARBA00040181"/>
    </source>
</evidence>
<gene>
    <name evidence="18" type="primary">Micu1_1</name>
    <name evidence="18" type="ORF">GTO93_0021552</name>
</gene>
<keyword evidence="4" id="KW-0109">Calcium transport</keyword>
<evidence type="ECO:0000256" key="6">
    <source>
        <dbReference type="ARBA" id="ARBA00022737"/>
    </source>
</evidence>